<evidence type="ECO:0008006" key="4">
    <source>
        <dbReference type="Google" id="ProtNLM"/>
    </source>
</evidence>
<name>A0A072NU06_9EURO</name>
<accession>A0A072NU06</accession>
<feature type="region of interest" description="Disordered" evidence="1">
    <location>
        <begin position="257"/>
        <end position="334"/>
    </location>
</feature>
<feature type="compositionally biased region" description="Polar residues" evidence="1">
    <location>
        <begin position="306"/>
        <end position="327"/>
    </location>
</feature>
<dbReference type="AlphaFoldDB" id="A0A072NU06"/>
<organism evidence="2 3">
    <name type="scientific">Exophiala aquamarina CBS 119918</name>
    <dbReference type="NCBI Taxonomy" id="1182545"/>
    <lineage>
        <taxon>Eukaryota</taxon>
        <taxon>Fungi</taxon>
        <taxon>Dikarya</taxon>
        <taxon>Ascomycota</taxon>
        <taxon>Pezizomycotina</taxon>
        <taxon>Eurotiomycetes</taxon>
        <taxon>Chaetothyriomycetidae</taxon>
        <taxon>Chaetothyriales</taxon>
        <taxon>Herpotrichiellaceae</taxon>
        <taxon>Exophiala</taxon>
    </lineage>
</organism>
<dbReference type="VEuPathDB" id="FungiDB:A1O9_13106"/>
<dbReference type="GeneID" id="25287997"/>
<protein>
    <recommendedName>
        <fullName evidence="4">HNH nuclease domain-containing protein</fullName>
    </recommendedName>
</protein>
<dbReference type="Proteomes" id="UP000027920">
    <property type="component" value="Unassembled WGS sequence"/>
</dbReference>
<feature type="region of interest" description="Disordered" evidence="1">
    <location>
        <begin position="1"/>
        <end position="26"/>
    </location>
</feature>
<evidence type="ECO:0000313" key="2">
    <source>
        <dbReference type="EMBL" id="KEF50842.1"/>
    </source>
</evidence>
<dbReference type="HOGENOM" id="CLU_030288_4_1_1"/>
<reference evidence="2 3" key="1">
    <citation type="submission" date="2013-03" db="EMBL/GenBank/DDBJ databases">
        <title>The Genome Sequence of Exophiala aquamarina CBS 119918.</title>
        <authorList>
            <consortium name="The Broad Institute Genomics Platform"/>
            <person name="Cuomo C."/>
            <person name="de Hoog S."/>
            <person name="Gorbushina A."/>
            <person name="Walker B."/>
            <person name="Young S.K."/>
            <person name="Zeng Q."/>
            <person name="Gargeya S."/>
            <person name="Fitzgerald M."/>
            <person name="Haas B."/>
            <person name="Abouelleil A."/>
            <person name="Allen A.W."/>
            <person name="Alvarado L."/>
            <person name="Arachchi H.M."/>
            <person name="Berlin A.M."/>
            <person name="Chapman S.B."/>
            <person name="Gainer-Dewar J."/>
            <person name="Goldberg J."/>
            <person name="Griggs A."/>
            <person name="Gujja S."/>
            <person name="Hansen M."/>
            <person name="Howarth C."/>
            <person name="Imamovic A."/>
            <person name="Ireland A."/>
            <person name="Larimer J."/>
            <person name="McCowan C."/>
            <person name="Murphy C."/>
            <person name="Pearson M."/>
            <person name="Poon T.W."/>
            <person name="Priest M."/>
            <person name="Roberts A."/>
            <person name="Saif S."/>
            <person name="Shea T."/>
            <person name="Sisk P."/>
            <person name="Sykes S."/>
            <person name="Wortman J."/>
            <person name="Nusbaum C."/>
            <person name="Birren B."/>
        </authorList>
    </citation>
    <scope>NUCLEOTIDE SEQUENCE [LARGE SCALE GENOMIC DNA]</scope>
    <source>
        <strain evidence="2 3">CBS 119918</strain>
    </source>
</reference>
<evidence type="ECO:0000256" key="1">
    <source>
        <dbReference type="SAM" id="MobiDB-lite"/>
    </source>
</evidence>
<sequence length="341" mass="38439">MAQSLQTAPRAREAYGAPRHPSDPLVLQPSPRQIRFLHPGYPDEHSLLLVLPALDSPNGIHHQTALDACAIVADSRWDGFFTLDRQGAERVSTDDMGVSLAGDATRRCLLSNAVSLPETAHIVPQNPADEEWFNENGMAIYGPLHSSTNTMRFKVDVHQYFDRKPKFVIVPKYDKMVVHIFNCQSIEAREAIELFHNVPVAITEQSSRFLLARLAWTIFPLLETFLRKGVKRRLLRKTDDGFVVREENAHSCTQAWLSARPRSASPSKRPRNSNTEAQDAPGSDFEGLGDWEERIRGRKRRRRSSEYGTLDSQSTDSNDYVSSGSEVSESRDAKLLQCLRT</sequence>
<gene>
    <name evidence="2" type="ORF">A1O9_13106</name>
</gene>
<keyword evidence="3" id="KW-1185">Reference proteome</keyword>
<feature type="compositionally biased region" description="Low complexity" evidence="1">
    <location>
        <begin position="258"/>
        <end position="267"/>
    </location>
</feature>
<evidence type="ECO:0000313" key="3">
    <source>
        <dbReference type="Proteomes" id="UP000027920"/>
    </source>
</evidence>
<comment type="caution">
    <text evidence="2">The sequence shown here is derived from an EMBL/GenBank/DDBJ whole genome shotgun (WGS) entry which is preliminary data.</text>
</comment>
<dbReference type="RefSeq" id="XP_013253432.1">
    <property type="nucleotide sequence ID" value="XM_013397978.1"/>
</dbReference>
<dbReference type="EMBL" id="AMGV01000065">
    <property type="protein sequence ID" value="KEF50842.1"/>
    <property type="molecule type" value="Genomic_DNA"/>
</dbReference>
<proteinExistence type="predicted"/>
<dbReference type="OrthoDB" id="4120490at2759"/>